<dbReference type="Proteomes" id="UP000095283">
    <property type="component" value="Unplaced"/>
</dbReference>
<evidence type="ECO:0000313" key="1">
    <source>
        <dbReference type="Proteomes" id="UP000095283"/>
    </source>
</evidence>
<reference evidence="2" key="1">
    <citation type="submission" date="2016-11" db="UniProtKB">
        <authorList>
            <consortium name="WormBaseParasite"/>
        </authorList>
    </citation>
    <scope>IDENTIFICATION</scope>
</reference>
<proteinExistence type="predicted"/>
<organism evidence="1 2">
    <name type="scientific">Heterorhabditis bacteriophora</name>
    <name type="common">Entomopathogenic nematode worm</name>
    <dbReference type="NCBI Taxonomy" id="37862"/>
    <lineage>
        <taxon>Eukaryota</taxon>
        <taxon>Metazoa</taxon>
        <taxon>Ecdysozoa</taxon>
        <taxon>Nematoda</taxon>
        <taxon>Chromadorea</taxon>
        <taxon>Rhabditida</taxon>
        <taxon>Rhabditina</taxon>
        <taxon>Rhabditomorpha</taxon>
        <taxon>Strongyloidea</taxon>
        <taxon>Heterorhabditidae</taxon>
        <taxon>Heterorhabditis</taxon>
    </lineage>
</organism>
<protein>
    <submittedName>
        <fullName evidence="2">Uncharacterized protein</fullName>
    </submittedName>
</protein>
<accession>A0A1I7WA42</accession>
<dbReference type="WBParaSite" id="Hba_01531">
    <property type="protein sequence ID" value="Hba_01531"/>
    <property type="gene ID" value="Hba_01531"/>
</dbReference>
<dbReference type="AlphaFoldDB" id="A0A1I7WA42"/>
<name>A0A1I7WA42_HETBA</name>
<keyword evidence="1" id="KW-1185">Reference proteome</keyword>
<evidence type="ECO:0000313" key="2">
    <source>
        <dbReference type="WBParaSite" id="Hba_01531"/>
    </source>
</evidence>
<sequence>MIGLYFFIIMYWQLKKTIFYCFLKAADLKKFHLTKYKLELVIMSEIIVLTEIMKRLLILGEMHRFEVVPKHFNSGYYSCIIAFIYYNFRFKKTTQQLESVESTSKLNEDLVENCESSIDTTSMSTSPCSSQRTLSTNTSSSLYVVSLFNLCSKVWITCRYIICLSFNISTAFYSKIDSVWFWQSANFIKPSLGQRNKNSICIDSSPDFFVHSSQNKINNGSDCLRVHLFLIYKSQIINT</sequence>